<evidence type="ECO:0000313" key="2">
    <source>
        <dbReference type="EMBL" id="KAD2804658.1"/>
    </source>
</evidence>
<accession>A0A5N6LST2</accession>
<evidence type="ECO:0000313" key="3">
    <source>
        <dbReference type="Proteomes" id="UP000326396"/>
    </source>
</evidence>
<organism evidence="2 3">
    <name type="scientific">Mikania micrantha</name>
    <name type="common">bitter vine</name>
    <dbReference type="NCBI Taxonomy" id="192012"/>
    <lineage>
        <taxon>Eukaryota</taxon>
        <taxon>Viridiplantae</taxon>
        <taxon>Streptophyta</taxon>
        <taxon>Embryophyta</taxon>
        <taxon>Tracheophyta</taxon>
        <taxon>Spermatophyta</taxon>
        <taxon>Magnoliopsida</taxon>
        <taxon>eudicotyledons</taxon>
        <taxon>Gunneridae</taxon>
        <taxon>Pentapetalae</taxon>
        <taxon>asterids</taxon>
        <taxon>campanulids</taxon>
        <taxon>Asterales</taxon>
        <taxon>Asteraceae</taxon>
        <taxon>Asteroideae</taxon>
        <taxon>Heliantheae alliance</taxon>
        <taxon>Eupatorieae</taxon>
        <taxon>Mikania</taxon>
    </lineage>
</organism>
<comment type="caution">
    <text evidence="2">The sequence shown here is derived from an EMBL/GenBank/DDBJ whole genome shotgun (WGS) entry which is preliminary data.</text>
</comment>
<proteinExistence type="predicted"/>
<protein>
    <submittedName>
        <fullName evidence="2">Uncharacterized protein</fullName>
    </submittedName>
</protein>
<name>A0A5N6LST2_9ASTR</name>
<sequence>MLRLFRDRDLKGPVPMIKISLPSYMKRFPKGLKAGEGEKLELTWSPPMKSQPKRDESSMAPDVTLDSSQAIVTAVCRRKFDDFEDDDDEYLYGSL</sequence>
<keyword evidence="3" id="KW-1185">Reference proteome</keyword>
<evidence type="ECO:0000256" key="1">
    <source>
        <dbReference type="SAM" id="MobiDB-lite"/>
    </source>
</evidence>
<reference evidence="2 3" key="1">
    <citation type="submission" date="2019-05" db="EMBL/GenBank/DDBJ databases">
        <title>Mikania micrantha, genome provides insights into the molecular mechanism of rapid growth.</title>
        <authorList>
            <person name="Liu B."/>
        </authorList>
    </citation>
    <scope>NUCLEOTIDE SEQUENCE [LARGE SCALE GENOMIC DNA]</scope>
    <source>
        <strain evidence="2">NLD-2019</strain>
        <tissue evidence="2">Leaf</tissue>
    </source>
</reference>
<gene>
    <name evidence="2" type="ORF">E3N88_38035</name>
</gene>
<feature type="region of interest" description="Disordered" evidence="1">
    <location>
        <begin position="39"/>
        <end position="63"/>
    </location>
</feature>
<dbReference type="Proteomes" id="UP000326396">
    <property type="component" value="Linkage Group LG8"/>
</dbReference>
<dbReference type="AlphaFoldDB" id="A0A5N6LST2"/>
<dbReference type="EMBL" id="SZYD01000018">
    <property type="protein sequence ID" value="KAD2804658.1"/>
    <property type="molecule type" value="Genomic_DNA"/>
</dbReference>